<dbReference type="HAMAP" id="MF_01479">
    <property type="entry name" value="WhiB"/>
    <property type="match status" value="1"/>
</dbReference>
<gene>
    <name evidence="11" type="primary">whiB</name>
    <name evidence="13" type="ORF">Q7514_04725</name>
</gene>
<feature type="binding site" evidence="11">
    <location>
        <position position="64"/>
    </location>
    <ligand>
        <name>[4Fe-4S] cluster</name>
        <dbReference type="ChEBI" id="CHEBI:49883"/>
    </ligand>
</feature>
<keyword evidence="8 11" id="KW-0238">DNA-binding</keyword>
<comment type="caution">
    <text evidence="13">The sequence shown here is derived from an EMBL/GenBank/DDBJ whole genome shotgun (WGS) entry which is preliminary data.</text>
</comment>
<proteinExistence type="inferred from homology"/>
<dbReference type="RefSeq" id="WP_330132106.1">
    <property type="nucleotide sequence ID" value="NZ_JAUTXY010000002.1"/>
</dbReference>
<keyword evidence="6 11" id="KW-0411">Iron-sulfur</keyword>
<comment type="subcellular location">
    <subcellularLocation>
        <location evidence="1 11">Cytoplasm</location>
    </subcellularLocation>
</comment>
<keyword evidence="3 11" id="KW-0004">4Fe-4S</keyword>
<feature type="binding site" evidence="11">
    <location>
        <position position="25"/>
    </location>
    <ligand>
        <name>[4Fe-4S] cluster</name>
        <dbReference type="ChEBI" id="CHEBI:49883"/>
    </ligand>
</feature>
<comment type="PTM">
    <text evidence="11">The Fe-S cluster can be nitrosylated by nitric oxide (NO).</text>
</comment>
<accession>A0ABU7L5L3</accession>
<reference evidence="13 14" key="1">
    <citation type="submission" date="2023-07" db="EMBL/GenBank/DDBJ databases">
        <authorList>
            <person name="Girao M."/>
            <person name="Carvalho M.F."/>
        </authorList>
    </citation>
    <scope>NUCLEOTIDE SEQUENCE [LARGE SCALE GENOMIC DNA]</scope>
    <source>
        <strain evidence="13 14">YIM65754</strain>
    </source>
</reference>
<comment type="cofactor">
    <cofactor evidence="11">
        <name>[4Fe-4S] cluster</name>
        <dbReference type="ChEBI" id="CHEBI:49883"/>
    </cofactor>
    <text evidence="11">Binds 1 [4Fe-4S] cluster per subunit. Following nitrosylation of the [4Fe-4S] cluster binds 1 [4Fe-8(NO)] cluster per subunit.</text>
</comment>
<comment type="PTM">
    <text evidence="11">Upon Fe-S cluster removal intramolecular disulfide bonds are formed.</text>
</comment>
<evidence type="ECO:0000256" key="7">
    <source>
        <dbReference type="ARBA" id="ARBA00023015"/>
    </source>
</evidence>
<keyword evidence="10 11" id="KW-0804">Transcription</keyword>
<sequence>MPALKLLKLPPPVAESWDWQMDAACRDVDGAIFFHPDNERGELREERVAAAKRICQVCPVRAQCSSYALESGERYGVWGGMTEEERKAARRRRVVR</sequence>
<feature type="binding site" evidence="11">
    <location>
        <position position="58"/>
    </location>
    <ligand>
        <name>[4Fe-4S] cluster</name>
        <dbReference type="ChEBI" id="CHEBI:49883"/>
    </ligand>
</feature>
<comment type="similarity">
    <text evidence="2 11">Belongs to the WhiB family.</text>
</comment>
<feature type="domain" description="4Fe-4S Wbl-type" evidence="12">
    <location>
        <begin position="24"/>
        <end position="88"/>
    </location>
</feature>
<name>A0ABU7L5L3_9NOCA</name>
<protein>
    <recommendedName>
        <fullName evidence="11">Transcriptional regulator WhiB</fullName>
    </recommendedName>
</protein>
<evidence type="ECO:0000256" key="4">
    <source>
        <dbReference type="ARBA" id="ARBA00022723"/>
    </source>
</evidence>
<evidence type="ECO:0000256" key="6">
    <source>
        <dbReference type="ARBA" id="ARBA00023014"/>
    </source>
</evidence>
<evidence type="ECO:0000313" key="13">
    <source>
        <dbReference type="EMBL" id="MEE2056828.1"/>
    </source>
</evidence>
<dbReference type="PROSITE" id="PS51674">
    <property type="entry name" value="4FE4S_WBL"/>
    <property type="match status" value="1"/>
</dbReference>
<dbReference type="Pfam" id="PF02467">
    <property type="entry name" value="Whib"/>
    <property type="match status" value="1"/>
</dbReference>
<keyword evidence="11" id="KW-0963">Cytoplasm</keyword>
<evidence type="ECO:0000256" key="11">
    <source>
        <dbReference type="HAMAP-Rule" id="MF_01479"/>
    </source>
</evidence>
<dbReference type="InterPro" id="IPR003482">
    <property type="entry name" value="Whib"/>
</dbReference>
<organism evidence="13 14">
    <name type="scientific">Rhodococcus artemisiae</name>
    <dbReference type="NCBI Taxonomy" id="714159"/>
    <lineage>
        <taxon>Bacteria</taxon>
        <taxon>Bacillati</taxon>
        <taxon>Actinomycetota</taxon>
        <taxon>Actinomycetes</taxon>
        <taxon>Mycobacteriales</taxon>
        <taxon>Nocardiaceae</taxon>
        <taxon>Rhodococcus</taxon>
    </lineage>
</organism>
<dbReference type="InterPro" id="IPR034768">
    <property type="entry name" value="4FE4S_WBL"/>
</dbReference>
<evidence type="ECO:0000256" key="8">
    <source>
        <dbReference type="ARBA" id="ARBA00023125"/>
    </source>
</evidence>
<comment type="function">
    <text evidence="11">Acts as a transcriptional regulator. Probably redox-responsive. The apo- but not holo-form probably binds DNA.</text>
</comment>
<evidence type="ECO:0000256" key="5">
    <source>
        <dbReference type="ARBA" id="ARBA00023004"/>
    </source>
</evidence>
<evidence type="ECO:0000256" key="3">
    <source>
        <dbReference type="ARBA" id="ARBA00022485"/>
    </source>
</evidence>
<evidence type="ECO:0000256" key="10">
    <source>
        <dbReference type="ARBA" id="ARBA00023163"/>
    </source>
</evidence>
<dbReference type="PANTHER" id="PTHR38839">
    <property type="entry name" value="TRANSCRIPTIONAL REGULATOR WHID-RELATED"/>
    <property type="match status" value="1"/>
</dbReference>
<feature type="binding site" evidence="11">
    <location>
        <position position="55"/>
    </location>
    <ligand>
        <name>[4Fe-4S] cluster</name>
        <dbReference type="ChEBI" id="CHEBI:49883"/>
    </ligand>
</feature>
<evidence type="ECO:0000259" key="12">
    <source>
        <dbReference type="PROSITE" id="PS51674"/>
    </source>
</evidence>
<evidence type="ECO:0000313" key="14">
    <source>
        <dbReference type="Proteomes" id="UP001336020"/>
    </source>
</evidence>
<keyword evidence="9 11" id="KW-1015">Disulfide bond</keyword>
<keyword evidence="4 11" id="KW-0479">Metal-binding</keyword>
<dbReference type="EMBL" id="JAUTXY010000002">
    <property type="protein sequence ID" value="MEE2056828.1"/>
    <property type="molecule type" value="Genomic_DNA"/>
</dbReference>
<evidence type="ECO:0000256" key="1">
    <source>
        <dbReference type="ARBA" id="ARBA00004496"/>
    </source>
</evidence>
<keyword evidence="14" id="KW-1185">Reference proteome</keyword>
<evidence type="ECO:0000256" key="2">
    <source>
        <dbReference type="ARBA" id="ARBA00006597"/>
    </source>
</evidence>
<keyword evidence="7 11" id="KW-0805">Transcription regulation</keyword>
<keyword evidence="5 11" id="KW-0408">Iron</keyword>
<evidence type="ECO:0000256" key="9">
    <source>
        <dbReference type="ARBA" id="ARBA00023157"/>
    </source>
</evidence>
<dbReference type="Proteomes" id="UP001336020">
    <property type="component" value="Unassembled WGS sequence"/>
</dbReference>